<evidence type="ECO:0000313" key="3">
    <source>
        <dbReference type="EMBL" id="GAL72831.1"/>
    </source>
</evidence>
<dbReference type="Proteomes" id="UP000029641">
    <property type="component" value="Unassembled WGS sequence"/>
</dbReference>
<dbReference type="PANTHER" id="PTHR11575">
    <property type="entry name" value="5'-NUCLEOTIDASE-RELATED"/>
    <property type="match status" value="1"/>
</dbReference>
<feature type="domain" description="5'-Nucleotidase C-terminal" evidence="1">
    <location>
        <begin position="84"/>
        <end position="221"/>
    </location>
</feature>
<dbReference type="InterPro" id="IPR008334">
    <property type="entry name" value="5'-Nucleotdase_C"/>
</dbReference>
<dbReference type="PRINTS" id="PR01607">
    <property type="entry name" value="APYRASEFAMLY"/>
</dbReference>
<accession>A0A090VLY3</accession>
<dbReference type="STRING" id="504487.JCM19538_3115"/>
<dbReference type="RefSeq" id="WP_081956175.1">
    <property type="nucleotide sequence ID" value="NZ_BBNR01000002.1"/>
</dbReference>
<dbReference type="Pfam" id="PF02872">
    <property type="entry name" value="5_nucleotid_C"/>
    <property type="match status" value="1"/>
</dbReference>
<reference evidence="4 5" key="1">
    <citation type="journal article" date="2014" name="Genome Announc.">
        <title>Draft Genome Sequence of Marine Flavobacterium Jejuia pallidilutea Strain 11shimoA1 and Pigmentation Mutants.</title>
        <authorList>
            <person name="Takatani N."/>
            <person name="Nakanishi M."/>
            <person name="Meirelles P."/>
            <person name="Mino S."/>
            <person name="Suda W."/>
            <person name="Oshima K."/>
            <person name="Hattori M."/>
            <person name="Ohkuma M."/>
            <person name="Hosokawa M."/>
            <person name="Miyashita K."/>
            <person name="Thompson F.L."/>
            <person name="Niwa A."/>
            <person name="Sawabe T."/>
            <person name="Sawabe T."/>
        </authorList>
    </citation>
    <scope>NUCLEOTIDE SEQUENCE [LARGE SCALE GENOMIC DNA]</scope>
    <source>
        <strain evidence="2 4">JCM 19301</strain>
        <strain evidence="3">JCM 19302</strain>
        <strain evidence="5">JCM19302</strain>
    </source>
</reference>
<comment type="caution">
    <text evidence="2">The sequence shown here is derived from an EMBL/GenBank/DDBJ whole genome shotgun (WGS) entry which is preliminary data.</text>
</comment>
<dbReference type="EMBL" id="BBNR01000002">
    <property type="protein sequence ID" value="GAL65736.1"/>
    <property type="molecule type" value="Genomic_DNA"/>
</dbReference>
<dbReference type="PROSITE" id="PS51257">
    <property type="entry name" value="PROKAR_LIPOPROTEIN"/>
    <property type="match status" value="1"/>
</dbReference>
<organism evidence="2 4">
    <name type="scientific">Jejuia pallidilutea</name>
    <dbReference type="NCBI Taxonomy" id="504487"/>
    <lineage>
        <taxon>Bacteria</taxon>
        <taxon>Pseudomonadati</taxon>
        <taxon>Bacteroidota</taxon>
        <taxon>Flavobacteriia</taxon>
        <taxon>Flavobacteriales</taxon>
        <taxon>Flavobacteriaceae</taxon>
        <taxon>Jejuia</taxon>
    </lineage>
</organism>
<dbReference type="InterPro" id="IPR006179">
    <property type="entry name" value="5_nucleotidase/apyrase"/>
</dbReference>
<dbReference type="InterPro" id="IPR036907">
    <property type="entry name" value="5'-Nucleotdase_C_sf"/>
</dbReference>
<gene>
    <name evidence="2" type="ORF">JCM19301_3421</name>
    <name evidence="3" type="ORF">JCM19302_191</name>
</gene>
<dbReference type="eggNOG" id="COG0737">
    <property type="taxonomic scope" value="Bacteria"/>
</dbReference>
<dbReference type="Proteomes" id="UP000029646">
    <property type="component" value="Unassembled WGS sequence"/>
</dbReference>
<name>A0A090VLY3_9FLAO</name>
<dbReference type="EMBL" id="BBNS01000032">
    <property type="protein sequence ID" value="GAL72831.1"/>
    <property type="molecule type" value="Genomic_DNA"/>
</dbReference>
<protein>
    <submittedName>
        <fullName evidence="2">5'-nucleotidase</fullName>
        <ecNumber evidence="2">3.1.3.5</ecNumber>
    </submittedName>
</protein>
<dbReference type="EC" id="3.1.3.5" evidence="2"/>
<keyword evidence="2" id="KW-0378">Hydrolase</keyword>
<dbReference type="PANTHER" id="PTHR11575:SF24">
    <property type="entry name" value="5'-NUCLEOTIDASE"/>
    <property type="match status" value="1"/>
</dbReference>
<evidence type="ECO:0000259" key="1">
    <source>
        <dbReference type="Pfam" id="PF02872"/>
    </source>
</evidence>
<evidence type="ECO:0000313" key="2">
    <source>
        <dbReference type="EMBL" id="GAL65736.1"/>
    </source>
</evidence>
<dbReference type="GO" id="GO:0009166">
    <property type="term" value="P:nucleotide catabolic process"/>
    <property type="evidence" value="ECO:0007669"/>
    <property type="project" value="InterPro"/>
</dbReference>
<dbReference type="AlphaFoldDB" id="A0A090VLY3"/>
<dbReference type="SUPFAM" id="SSF55816">
    <property type="entry name" value="5'-nucleotidase (syn. UDP-sugar hydrolase), C-terminal domain"/>
    <property type="match status" value="1"/>
</dbReference>
<proteinExistence type="predicted"/>
<evidence type="ECO:0000313" key="4">
    <source>
        <dbReference type="Proteomes" id="UP000029641"/>
    </source>
</evidence>
<dbReference type="Gene3D" id="3.90.780.10">
    <property type="entry name" value="5'-Nucleotidase, C-terminal domain"/>
    <property type="match status" value="1"/>
</dbReference>
<sequence>MKFNMVHFTKPKLVFSAIIIVILVSCKTQKLYLNTVEGQRLEINNTINANPNIEAFIAPYRDRIERDLDSVLAYAVDTYSKSDGELNTAIGNLMADIVLSEGNKIFNKRTGENIDVVILNYGGIRAEIPKGPVSARTAYNVMPFENEIVVAGLKGEKINEAINYLVSRKSANPIAGLNIVVDKDYNLVSAKINNKAIDYNKTYYFATSDYLYNRGDNMTFFQPNEELHEINYKIRNAMIDYFKKTDTINPVIDNRFIVK</sequence>
<evidence type="ECO:0000313" key="5">
    <source>
        <dbReference type="Proteomes" id="UP000029646"/>
    </source>
</evidence>
<dbReference type="GO" id="GO:0008253">
    <property type="term" value="F:5'-nucleotidase activity"/>
    <property type="evidence" value="ECO:0007669"/>
    <property type="project" value="UniProtKB-EC"/>
</dbReference>